<evidence type="ECO:0000313" key="1">
    <source>
        <dbReference type="EMBL" id="MBB6444009.1"/>
    </source>
</evidence>
<sequence length="243" mass="28993">MNNIFQQKEIEQHLHLLKPWKQDAFMAFKDKMTDGVHPFPCIPATMGFHLYHLRYAFIAELEKVSSILKLANVLKTYGTISRECGTYTSLIIFFQLTSAATMEEYEQLFWKTLAGVSELDEHHYLTQNPHNPVWEFTFNGESYFVYCATPEHKKRRSRSFPFMMLAITPRWVLQHFHQTHPNVEQMKSLIRKRLMNYDEVPVHPELKWYGEEDNYEWKQYFLRDDETMPSACPFTNLLNKKQP</sequence>
<dbReference type="Pfam" id="PF08892">
    <property type="entry name" value="YqcI_YcgG"/>
    <property type="match status" value="1"/>
</dbReference>
<protein>
    <recommendedName>
        <fullName evidence="3">YqcI/YcgG family protein</fullName>
    </recommendedName>
</protein>
<dbReference type="PANTHER" id="PTHR40045">
    <property type="entry name" value="YCGG FAMILY PROTEIN"/>
    <property type="match status" value="1"/>
</dbReference>
<dbReference type="RefSeq" id="WP_184522604.1">
    <property type="nucleotide sequence ID" value="NZ_JACHGK010000001.1"/>
</dbReference>
<comment type="caution">
    <text evidence="1">The sequence shown here is derived from an EMBL/GenBank/DDBJ whole genome shotgun (WGS) entry which is preliminary data.</text>
</comment>
<gene>
    <name evidence="1" type="ORF">HNR53_000597</name>
</gene>
<keyword evidence="2" id="KW-1185">Reference proteome</keyword>
<dbReference type="InterPro" id="IPR014988">
    <property type="entry name" value="Uncharacterised_YqcI/YcgG"/>
</dbReference>
<reference evidence="1 2" key="1">
    <citation type="submission" date="2020-08" db="EMBL/GenBank/DDBJ databases">
        <title>Genomic Encyclopedia of Type Strains, Phase IV (KMG-IV): sequencing the most valuable type-strain genomes for metagenomic binning, comparative biology and taxonomic classification.</title>
        <authorList>
            <person name="Goeker M."/>
        </authorList>
    </citation>
    <scope>NUCLEOTIDE SEQUENCE [LARGE SCALE GENOMIC DNA]</scope>
    <source>
        <strain evidence="1 2">DSM 5391</strain>
    </source>
</reference>
<evidence type="ECO:0000313" key="2">
    <source>
        <dbReference type="Proteomes" id="UP000531594"/>
    </source>
</evidence>
<proteinExistence type="predicted"/>
<name>A0A7X0HNL0_9BACI</name>
<evidence type="ECO:0008006" key="3">
    <source>
        <dbReference type="Google" id="ProtNLM"/>
    </source>
</evidence>
<organism evidence="1 2">
    <name type="scientific">Bacillus benzoevorans</name>
    <dbReference type="NCBI Taxonomy" id="1456"/>
    <lineage>
        <taxon>Bacteria</taxon>
        <taxon>Bacillati</taxon>
        <taxon>Bacillota</taxon>
        <taxon>Bacilli</taxon>
        <taxon>Bacillales</taxon>
        <taxon>Bacillaceae</taxon>
        <taxon>Bacillus</taxon>
    </lineage>
</organism>
<dbReference type="Proteomes" id="UP000531594">
    <property type="component" value="Unassembled WGS sequence"/>
</dbReference>
<dbReference type="EMBL" id="JACHGK010000001">
    <property type="protein sequence ID" value="MBB6444009.1"/>
    <property type="molecule type" value="Genomic_DNA"/>
</dbReference>
<dbReference type="PANTHER" id="PTHR40045:SF1">
    <property type="entry name" value="YQCI_YCGG FAMILY PROTEIN"/>
    <property type="match status" value="1"/>
</dbReference>
<dbReference type="AlphaFoldDB" id="A0A7X0HNL0"/>
<accession>A0A7X0HNL0</accession>